<evidence type="ECO:0000313" key="7">
    <source>
        <dbReference type="EMBL" id="STY70134.1"/>
    </source>
</evidence>
<keyword evidence="5" id="KW-0460">Magnesium</keyword>
<dbReference type="InterPro" id="IPR023214">
    <property type="entry name" value="HAD_sf"/>
</dbReference>
<dbReference type="SFLD" id="SFLDS00003">
    <property type="entry name" value="Haloacid_Dehalogenase"/>
    <property type="match status" value="1"/>
</dbReference>
<dbReference type="InterPro" id="IPR006439">
    <property type="entry name" value="HAD-SF_hydro_IA"/>
</dbReference>
<dbReference type="CDD" id="cd16423">
    <property type="entry name" value="HAD_BPGM-like"/>
    <property type="match status" value="1"/>
</dbReference>
<dbReference type="AlphaFoldDB" id="A0A378NP04"/>
<dbReference type="InterPro" id="IPR036412">
    <property type="entry name" value="HAD-like_sf"/>
</dbReference>
<organism evidence="7 8">
    <name type="scientific">Megamonas hypermegale</name>
    <dbReference type="NCBI Taxonomy" id="158847"/>
    <lineage>
        <taxon>Bacteria</taxon>
        <taxon>Bacillati</taxon>
        <taxon>Bacillota</taxon>
        <taxon>Negativicutes</taxon>
        <taxon>Selenomonadales</taxon>
        <taxon>Selenomonadaceae</taxon>
        <taxon>Megamonas</taxon>
    </lineage>
</organism>
<dbReference type="Gene3D" id="1.10.150.240">
    <property type="entry name" value="Putative phosphatase, domain 2"/>
    <property type="match status" value="1"/>
</dbReference>
<dbReference type="SUPFAM" id="SSF56784">
    <property type="entry name" value="HAD-like"/>
    <property type="match status" value="1"/>
</dbReference>
<evidence type="ECO:0000256" key="5">
    <source>
        <dbReference type="ARBA" id="ARBA00022842"/>
    </source>
</evidence>
<dbReference type="GO" id="GO:0046872">
    <property type="term" value="F:metal ion binding"/>
    <property type="evidence" value="ECO:0007669"/>
    <property type="project" value="UniProtKB-KW"/>
</dbReference>
<dbReference type="EC" id="3.1.3.-" evidence="7"/>
<accession>A0A378NP04</accession>
<dbReference type="Pfam" id="PF13419">
    <property type="entry name" value="HAD_2"/>
    <property type="match status" value="1"/>
</dbReference>
<evidence type="ECO:0000256" key="3">
    <source>
        <dbReference type="ARBA" id="ARBA00022723"/>
    </source>
</evidence>
<comment type="similarity">
    <text evidence="2">Belongs to the HAD-like hydrolase superfamily. CbbY/CbbZ/Gph/YieH family.</text>
</comment>
<evidence type="ECO:0000313" key="8">
    <source>
        <dbReference type="Proteomes" id="UP000255234"/>
    </source>
</evidence>
<dbReference type="InterPro" id="IPR051600">
    <property type="entry name" value="Beta-PGM-like"/>
</dbReference>
<dbReference type="Gene3D" id="3.40.50.1000">
    <property type="entry name" value="HAD superfamily/HAD-like"/>
    <property type="match status" value="1"/>
</dbReference>
<keyword evidence="3" id="KW-0479">Metal-binding</keyword>
<dbReference type="SFLD" id="SFLDG01135">
    <property type="entry name" value="C1.5.6:_HAD__Beta-PGM__Phospha"/>
    <property type="match status" value="1"/>
</dbReference>
<dbReference type="Proteomes" id="UP000255234">
    <property type="component" value="Unassembled WGS sequence"/>
</dbReference>
<dbReference type="PANTHER" id="PTHR46193:SF18">
    <property type="entry name" value="HEXITOL PHOSPHATASE B"/>
    <property type="match status" value="1"/>
</dbReference>
<proteinExistence type="inferred from homology"/>
<dbReference type="GO" id="GO:0016787">
    <property type="term" value="F:hydrolase activity"/>
    <property type="evidence" value="ECO:0007669"/>
    <property type="project" value="UniProtKB-KW"/>
</dbReference>
<comment type="cofactor">
    <cofactor evidence="1">
        <name>Mg(2+)</name>
        <dbReference type="ChEBI" id="CHEBI:18420"/>
    </cofactor>
</comment>
<evidence type="ECO:0000256" key="6">
    <source>
        <dbReference type="ARBA" id="ARBA00023277"/>
    </source>
</evidence>
<gene>
    <name evidence="7" type="primary">yniC</name>
    <name evidence="7" type="ORF">NCTC10571_00242</name>
</gene>
<sequence>MQAFIFDMDGVIIDSEPIHNKVVKEVLLENNIVVDDEEFNKLIGMTSTSVFSYFIDKHHLPYTPEEMTNNHMNFFKKYIVDHNLKPIDGICPLLEQLQKANIPLAIASSSPLNIIEFVVKTFNIDKYFKFLISGEDILHSKPAPDIYLKTAKKLQVDPKDCVVLEDSKNGSIAAKDAGMYCIGFANPNSGNQDLSRADIIIKQISDINITQLP</sequence>
<dbReference type="PANTHER" id="PTHR46193">
    <property type="entry name" value="6-PHOSPHOGLUCONATE PHOSPHATASE"/>
    <property type="match status" value="1"/>
</dbReference>
<evidence type="ECO:0000256" key="1">
    <source>
        <dbReference type="ARBA" id="ARBA00001946"/>
    </source>
</evidence>
<dbReference type="PRINTS" id="PR00413">
    <property type="entry name" value="HADHALOGNASE"/>
</dbReference>
<reference evidence="7 8" key="1">
    <citation type="submission" date="2018-06" db="EMBL/GenBank/DDBJ databases">
        <authorList>
            <consortium name="Pathogen Informatics"/>
            <person name="Doyle S."/>
        </authorList>
    </citation>
    <scope>NUCLEOTIDE SEQUENCE [LARGE SCALE GENOMIC DNA]</scope>
    <source>
        <strain evidence="7 8">NCTC10571</strain>
    </source>
</reference>
<name>A0A378NP04_9FIRM</name>
<dbReference type="RefSeq" id="WP_115150886.1">
    <property type="nucleotide sequence ID" value="NZ_UGPP01000001.1"/>
</dbReference>
<dbReference type="NCBIfam" id="TIGR01509">
    <property type="entry name" value="HAD-SF-IA-v3"/>
    <property type="match status" value="1"/>
</dbReference>
<evidence type="ECO:0000256" key="4">
    <source>
        <dbReference type="ARBA" id="ARBA00022801"/>
    </source>
</evidence>
<dbReference type="FunFam" id="3.40.50.1000:FF:000036">
    <property type="entry name" value="HAD family hydrolase"/>
    <property type="match status" value="1"/>
</dbReference>
<dbReference type="InterPro" id="IPR041492">
    <property type="entry name" value="HAD_2"/>
</dbReference>
<protein>
    <submittedName>
        <fullName evidence="7">Phosphatase YniC</fullName>
        <ecNumber evidence="7">3.1.3.-</ecNumber>
    </submittedName>
</protein>
<keyword evidence="6" id="KW-0119">Carbohydrate metabolism</keyword>
<dbReference type="SFLD" id="SFLDG01129">
    <property type="entry name" value="C1.5:_HAD__Beta-PGM__Phosphata"/>
    <property type="match status" value="1"/>
</dbReference>
<keyword evidence="4 7" id="KW-0378">Hydrolase</keyword>
<dbReference type="EMBL" id="UGPP01000001">
    <property type="protein sequence ID" value="STY70134.1"/>
    <property type="molecule type" value="Genomic_DNA"/>
</dbReference>
<evidence type="ECO:0000256" key="2">
    <source>
        <dbReference type="ARBA" id="ARBA00006171"/>
    </source>
</evidence>
<dbReference type="NCBIfam" id="TIGR01549">
    <property type="entry name" value="HAD-SF-IA-v1"/>
    <property type="match status" value="1"/>
</dbReference>
<dbReference type="InterPro" id="IPR023198">
    <property type="entry name" value="PGP-like_dom2"/>
</dbReference>